<keyword evidence="1" id="KW-0677">Repeat</keyword>
<dbReference type="Gene3D" id="2.60.40.10">
    <property type="entry name" value="Immunoglobulins"/>
    <property type="match status" value="6"/>
</dbReference>
<dbReference type="PRINTS" id="PR00014">
    <property type="entry name" value="FNTYPEIII"/>
</dbReference>
<feature type="domain" description="Fibronectin type-III" evidence="5">
    <location>
        <begin position="302"/>
        <end position="395"/>
    </location>
</feature>
<dbReference type="FunFam" id="2.60.40.10:FF:000028">
    <property type="entry name" value="Neuronal cell adhesion molecule"/>
    <property type="match status" value="1"/>
</dbReference>
<dbReference type="SUPFAM" id="SSF49265">
    <property type="entry name" value="Fibronectin type III"/>
    <property type="match status" value="3"/>
</dbReference>
<feature type="domain" description="Fibronectin type-III" evidence="5">
    <location>
        <begin position="397"/>
        <end position="484"/>
    </location>
</feature>
<evidence type="ECO:0000259" key="5">
    <source>
        <dbReference type="PROSITE" id="PS50853"/>
    </source>
</evidence>
<dbReference type="PROSITE" id="PS50835">
    <property type="entry name" value="IG_LIKE"/>
    <property type="match status" value="1"/>
</dbReference>
<dbReference type="Pfam" id="PF00041">
    <property type="entry name" value="fn3"/>
    <property type="match status" value="5"/>
</dbReference>
<organism evidence="6 7">
    <name type="scientific">Geodia barretti</name>
    <name type="common">Barrett's horny sponge</name>
    <dbReference type="NCBI Taxonomy" id="519541"/>
    <lineage>
        <taxon>Eukaryota</taxon>
        <taxon>Metazoa</taxon>
        <taxon>Porifera</taxon>
        <taxon>Demospongiae</taxon>
        <taxon>Heteroscleromorpha</taxon>
        <taxon>Tetractinellida</taxon>
        <taxon>Astrophorina</taxon>
        <taxon>Geodiidae</taxon>
        <taxon>Geodia</taxon>
    </lineage>
</organism>
<sequence>LGLKTVNVGLYNSGGGIVTLSGGVNFTLDSDDRFTLTCISTGGPATTVTWTRDSTTVTQGTQTVLNDPETAQYTHTLTVAGRLGGLYTCTVSNGKPSSASASITLQDPQPPTDVTAVQDGPTSITVTWTPPDPLDGITGYTISYTGGGSSGSVDVSGGSTNSYTLTGLTNGQTYTISIVATSSGLSSPPVQASVGLVPSAPVLDSTTTVTATTVIISGSVPSGSVVTGYVVQWQRDTSIVCPDLRDDGSVTVASSSFTGHTITGLEPGNRYTITVTVSNGAGSGPVSNAVAAMITATAPSGPPGPITLVTVTPNSAIVQWGEVLCLQRNGEITDYTVTATNSDGMEEGTASVDVDARRATISGLTPSTQYTVSVAAVNSAGTGPSTTLPVETPGPPSPTDVTAVQDGPTSITVTWTPPSPLGDTTGYRISFTGGSDVDIDGGSTNSYTLTGLTNGQTYTISIVATSEHLFSDATTFEITLIPAPGQVFVSVSSITATSISLSWSVSSGRVASWEVVWRPTDRGTESTSGPLSGTTYTILQLDPSTIYTLTVSATNVAGTTDSTPILFSTGVTDAKQAESTSCDCNNTGAIIGGVVAVALIAAVTVIVIVILRSRRSTPKTRGSVGALATTNQSVELYKFSEPTYADPDQLQTTSNEAYNVVRGTAEDDYEVPQNLPPPTVSSQPTPTAAGDSLYEPV</sequence>
<dbReference type="PROSITE" id="PS50853">
    <property type="entry name" value="FN3"/>
    <property type="match status" value="5"/>
</dbReference>
<dbReference type="Proteomes" id="UP001174909">
    <property type="component" value="Unassembled WGS sequence"/>
</dbReference>
<evidence type="ECO:0000256" key="1">
    <source>
        <dbReference type="ARBA" id="ARBA00022737"/>
    </source>
</evidence>
<dbReference type="PANTHER" id="PTHR13817">
    <property type="entry name" value="TITIN"/>
    <property type="match status" value="1"/>
</dbReference>
<feature type="domain" description="Fibronectin type-III" evidence="5">
    <location>
        <begin position="201"/>
        <end position="300"/>
    </location>
</feature>
<feature type="non-terminal residue" evidence="6">
    <location>
        <position position="1"/>
    </location>
</feature>
<evidence type="ECO:0000313" key="7">
    <source>
        <dbReference type="Proteomes" id="UP001174909"/>
    </source>
</evidence>
<gene>
    <name evidence="6" type="ORF">GBAR_LOCUS27752</name>
</gene>
<dbReference type="SUPFAM" id="SSF48726">
    <property type="entry name" value="Immunoglobulin"/>
    <property type="match status" value="1"/>
</dbReference>
<evidence type="ECO:0000313" key="6">
    <source>
        <dbReference type="EMBL" id="CAI8050554.1"/>
    </source>
</evidence>
<dbReference type="Pfam" id="PF13927">
    <property type="entry name" value="Ig_3"/>
    <property type="match status" value="1"/>
</dbReference>
<protein>
    <submittedName>
        <fullName evidence="6">Receptor-type tyrosine-protein phosphatase F</fullName>
    </submittedName>
</protein>
<dbReference type="CDD" id="cd00063">
    <property type="entry name" value="FN3"/>
    <property type="match status" value="4"/>
</dbReference>
<keyword evidence="6" id="KW-0675">Receptor</keyword>
<name>A0AA35TMV7_GEOBA</name>
<comment type="caution">
    <text evidence="6">The sequence shown here is derived from an EMBL/GenBank/DDBJ whole genome shotgun (WGS) entry which is preliminary data.</text>
</comment>
<dbReference type="InterPro" id="IPR013783">
    <property type="entry name" value="Ig-like_fold"/>
</dbReference>
<evidence type="ECO:0000256" key="2">
    <source>
        <dbReference type="SAM" id="MobiDB-lite"/>
    </source>
</evidence>
<feature type="domain" description="Fibronectin type-III" evidence="5">
    <location>
        <begin position="485"/>
        <end position="575"/>
    </location>
</feature>
<dbReference type="InterPro" id="IPR007110">
    <property type="entry name" value="Ig-like_dom"/>
</dbReference>
<dbReference type="PANTHER" id="PTHR13817:SF73">
    <property type="entry name" value="FIBRONECTIN TYPE-III DOMAIN-CONTAINING PROTEIN"/>
    <property type="match status" value="1"/>
</dbReference>
<proteinExistence type="predicted"/>
<dbReference type="InterPro" id="IPR050964">
    <property type="entry name" value="Striated_Muscle_Regulatory"/>
</dbReference>
<evidence type="ECO:0000259" key="4">
    <source>
        <dbReference type="PROSITE" id="PS50835"/>
    </source>
</evidence>
<keyword evidence="3" id="KW-0812">Transmembrane</keyword>
<dbReference type="CDD" id="cd00096">
    <property type="entry name" value="Ig"/>
    <property type="match status" value="1"/>
</dbReference>
<keyword evidence="3" id="KW-0472">Membrane</keyword>
<feature type="transmembrane region" description="Helical" evidence="3">
    <location>
        <begin position="589"/>
        <end position="611"/>
    </location>
</feature>
<dbReference type="InterPro" id="IPR003961">
    <property type="entry name" value="FN3_dom"/>
</dbReference>
<dbReference type="InterPro" id="IPR036179">
    <property type="entry name" value="Ig-like_dom_sf"/>
</dbReference>
<feature type="domain" description="Ig-like" evidence="4">
    <location>
        <begin position="32"/>
        <end position="104"/>
    </location>
</feature>
<dbReference type="EMBL" id="CASHTH010003877">
    <property type="protein sequence ID" value="CAI8050554.1"/>
    <property type="molecule type" value="Genomic_DNA"/>
</dbReference>
<reference evidence="6" key="1">
    <citation type="submission" date="2023-03" db="EMBL/GenBank/DDBJ databases">
        <authorList>
            <person name="Steffen K."/>
            <person name="Cardenas P."/>
        </authorList>
    </citation>
    <scope>NUCLEOTIDE SEQUENCE</scope>
</reference>
<evidence type="ECO:0000256" key="3">
    <source>
        <dbReference type="SAM" id="Phobius"/>
    </source>
</evidence>
<keyword evidence="7" id="KW-1185">Reference proteome</keyword>
<dbReference type="InterPro" id="IPR036116">
    <property type="entry name" value="FN3_sf"/>
</dbReference>
<keyword evidence="3" id="KW-1133">Transmembrane helix</keyword>
<feature type="region of interest" description="Disordered" evidence="2">
    <location>
        <begin position="662"/>
        <end position="697"/>
    </location>
</feature>
<accession>A0AA35TMV7</accession>
<feature type="domain" description="Fibronectin type-III" evidence="5">
    <location>
        <begin position="110"/>
        <end position="200"/>
    </location>
</feature>
<dbReference type="AlphaFoldDB" id="A0AA35TMV7"/>
<dbReference type="SMART" id="SM00060">
    <property type="entry name" value="FN3"/>
    <property type="match status" value="5"/>
</dbReference>